<keyword evidence="3" id="KW-1185">Reference proteome</keyword>
<name>A0YAB3_9GAMM</name>
<feature type="domain" description="AB hydrolase-1" evidence="1">
    <location>
        <begin position="32"/>
        <end position="288"/>
    </location>
</feature>
<dbReference type="InterPro" id="IPR029058">
    <property type="entry name" value="AB_hydrolase_fold"/>
</dbReference>
<evidence type="ECO:0000313" key="2">
    <source>
        <dbReference type="EMBL" id="EAW33067.1"/>
    </source>
</evidence>
<dbReference type="Pfam" id="PF12697">
    <property type="entry name" value="Abhydrolase_6"/>
    <property type="match status" value="1"/>
</dbReference>
<comment type="caution">
    <text evidence="2">The sequence shown here is derived from an EMBL/GenBank/DDBJ whole genome shotgun (WGS) entry which is preliminary data.</text>
</comment>
<evidence type="ECO:0000313" key="3">
    <source>
        <dbReference type="Proteomes" id="UP000004931"/>
    </source>
</evidence>
<keyword evidence="2" id="KW-0378">Hydrolase</keyword>
<dbReference type="AlphaFoldDB" id="A0YAB3"/>
<organism evidence="2 3">
    <name type="scientific">marine gamma proteobacterium HTCC2143</name>
    <dbReference type="NCBI Taxonomy" id="247633"/>
    <lineage>
        <taxon>Bacteria</taxon>
        <taxon>Pseudomonadati</taxon>
        <taxon>Pseudomonadota</taxon>
        <taxon>Gammaproteobacteria</taxon>
        <taxon>Cellvibrionales</taxon>
        <taxon>Spongiibacteraceae</taxon>
        <taxon>BD1-7 clade</taxon>
    </lineage>
</organism>
<dbReference type="SUPFAM" id="SSF53474">
    <property type="entry name" value="alpha/beta-Hydrolases"/>
    <property type="match status" value="1"/>
</dbReference>
<dbReference type="STRING" id="247633.GP2143_17466"/>
<dbReference type="Gene3D" id="3.40.50.1820">
    <property type="entry name" value="alpha/beta hydrolase"/>
    <property type="match status" value="1"/>
</dbReference>
<dbReference type="Proteomes" id="UP000004931">
    <property type="component" value="Unassembled WGS sequence"/>
</dbReference>
<reference evidence="2 3" key="1">
    <citation type="journal article" date="2010" name="J. Bacteriol.">
        <title>Genome sequence of the oligotrophic marine Gammaproteobacterium HTCC2143, isolated from the Oregon Coast.</title>
        <authorList>
            <person name="Oh H.M."/>
            <person name="Kang I."/>
            <person name="Ferriera S."/>
            <person name="Giovannoni S.J."/>
            <person name="Cho J.C."/>
        </authorList>
    </citation>
    <scope>NUCLEOTIDE SEQUENCE [LARGE SCALE GENOMIC DNA]</scope>
    <source>
        <strain evidence="2 3">HTCC2143</strain>
    </source>
</reference>
<dbReference type="InterPro" id="IPR000073">
    <property type="entry name" value="AB_hydrolase_1"/>
</dbReference>
<dbReference type="InterPro" id="IPR050266">
    <property type="entry name" value="AB_hydrolase_sf"/>
</dbReference>
<sequence length="299" mass="33768">MNMPELSRYAVNGTELSVFEWNSQLRDQRPTVVFAHATGFHARCWDQVIAQLDDCYVIAVDQRGHGRSANTPFETWGDFGDDLVSLLEQMKITQAIGVGHSMGGHTMVQAAAKNVQLFSHLLLIDPVIMSPDHYETPEERWTGTAEDHPTARRRNRFDSVEDMVQRFSEREPYSLFTAEAFRDYCQYGLVENSDLEEGGLVLGCPPAFEASIYMTSMSMGDILKYPPTIDIPVAVLRAMSPDGPRDVMTFKFSPTWEGLAATFPNGRDIHRQDRTHFMPLEDPQMVAELINDTLQDIDS</sequence>
<dbReference type="PANTHER" id="PTHR43798">
    <property type="entry name" value="MONOACYLGLYCEROL LIPASE"/>
    <property type="match status" value="1"/>
</dbReference>
<proteinExistence type="predicted"/>
<dbReference type="ESTHER" id="9gamm-a0yab3">
    <property type="family name" value="Epoxide_hydrolase"/>
</dbReference>
<dbReference type="eggNOG" id="COG0596">
    <property type="taxonomic scope" value="Bacteria"/>
</dbReference>
<protein>
    <submittedName>
        <fullName evidence="2">Hydrolase, putative</fullName>
    </submittedName>
</protein>
<dbReference type="GO" id="GO:0016787">
    <property type="term" value="F:hydrolase activity"/>
    <property type="evidence" value="ECO:0007669"/>
    <property type="project" value="UniProtKB-KW"/>
</dbReference>
<dbReference type="EMBL" id="AAVT01000001">
    <property type="protein sequence ID" value="EAW33067.1"/>
    <property type="molecule type" value="Genomic_DNA"/>
</dbReference>
<evidence type="ECO:0000259" key="1">
    <source>
        <dbReference type="Pfam" id="PF12697"/>
    </source>
</evidence>
<gene>
    <name evidence="2" type="ORF">GP2143_17466</name>
</gene>
<accession>A0YAB3</accession>